<dbReference type="InterPro" id="IPR036388">
    <property type="entry name" value="WH-like_DNA-bd_sf"/>
</dbReference>
<dbReference type="EMBL" id="BAABWU010000001">
    <property type="protein sequence ID" value="GAA6195120.1"/>
    <property type="molecule type" value="Genomic_DNA"/>
</dbReference>
<dbReference type="InterPro" id="IPR039422">
    <property type="entry name" value="MarR/SlyA-like"/>
</dbReference>
<organism evidence="2 3">
    <name type="scientific">Pseudophaeobacter arcticus</name>
    <dbReference type="NCBI Taxonomy" id="385492"/>
    <lineage>
        <taxon>Bacteria</taxon>
        <taxon>Pseudomonadati</taxon>
        <taxon>Pseudomonadota</taxon>
        <taxon>Alphaproteobacteria</taxon>
        <taxon>Rhodobacterales</taxon>
        <taxon>Paracoccaceae</taxon>
        <taxon>Pseudophaeobacter</taxon>
    </lineage>
</organism>
<evidence type="ECO:0000313" key="2">
    <source>
        <dbReference type="EMBL" id="GAA6195120.1"/>
    </source>
</evidence>
<dbReference type="Proteomes" id="UP001441944">
    <property type="component" value="Unassembled WGS sequence"/>
</dbReference>
<dbReference type="SMART" id="SM00347">
    <property type="entry name" value="HTH_MARR"/>
    <property type="match status" value="1"/>
</dbReference>
<dbReference type="RefSeq" id="WP_353396904.1">
    <property type="nucleotide sequence ID" value="NZ_BAABWU010000001.1"/>
</dbReference>
<name>A0ABQ0AGY2_9RHOB</name>
<evidence type="ECO:0000313" key="3">
    <source>
        <dbReference type="Proteomes" id="UP001441944"/>
    </source>
</evidence>
<dbReference type="PRINTS" id="PR00598">
    <property type="entry name" value="HTHMARR"/>
</dbReference>
<comment type="caution">
    <text evidence="2">The sequence shown here is derived from an EMBL/GenBank/DDBJ whole genome shotgun (WGS) entry which is preliminary data.</text>
</comment>
<dbReference type="Pfam" id="PF12802">
    <property type="entry name" value="MarR_2"/>
    <property type="match status" value="1"/>
</dbReference>
<dbReference type="PANTHER" id="PTHR33164">
    <property type="entry name" value="TRANSCRIPTIONAL REGULATOR, MARR FAMILY"/>
    <property type="match status" value="1"/>
</dbReference>
<reference evidence="2 3" key="1">
    <citation type="submission" date="2024-04" db="EMBL/GenBank/DDBJ databases">
        <title>Draft genome sequence of Pseudophaeobacter arcticus NBRC 116598.</title>
        <authorList>
            <person name="Miyakawa T."/>
            <person name="Kusuya Y."/>
            <person name="Miura T."/>
        </authorList>
    </citation>
    <scope>NUCLEOTIDE SEQUENCE [LARGE SCALE GENOMIC DNA]</scope>
    <source>
        <strain evidence="2 3">SU-CL00105</strain>
    </source>
</reference>
<dbReference type="PANTHER" id="PTHR33164:SF57">
    <property type="entry name" value="MARR-FAMILY TRANSCRIPTIONAL REGULATOR"/>
    <property type="match status" value="1"/>
</dbReference>
<dbReference type="InterPro" id="IPR036390">
    <property type="entry name" value="WH_DNA-bd_sf"/>
</dbReference>
<dbReference type="PROSITE" id="PS50995">
    <property type="entry name" value="HTH_MARR_2"/>
    <property type="match status" value="1"/>
</dbReference>
<evidence type="ECO:0000259" key="1">
    <source>
        <dbReference type="PROSITE" id="PS50995"/>
    </source>
</evidence>
<dbReference type="SUPFAM" id="SSF46785">
    <property type="entry name" value="Winged helix' DNA-binding domain"/>
    <property type="match status" value="1"/>
</dbReference>
<keyword evidence="3" id="KW-1185">Reference proteome</keyword>
<dbReference type="InterPro" id="IPR000835">
    <property type="entry name" value="HTH_MarR-typ"/>
</dbReference>
<gene>
    <name evidence="2" type="ORF">NBRC116598_05640</name>
</gene>
<proteinExistence type="predicted"/>
<dbReference type="Gene3D" id="1.10.10.10">
    <property type="entry name" value="Winged helix-like DNA-binding domain superfamily/Winged helix DNA-binding domain"/>
    <property type="match status" value="1"/>
</dbReference>
<sequence length="160" mass="18571">MTEKDDFSLQDFLPFLLNRAAEESSLAFQAHYKNRYGMLRNEWRVLFHLGIFGQMTARDIGERAKIHKTKISRAVAKLAERRFVSRSRDEKDRRSEHLRLTPAGEAAYRDLRAEAQSYDGMLAERFTPEEVALLRRMLRQLAGIEYPLPKDMPQSQGRGG</sequence>
<feature type="domain" description="HTH marR-type" evidence="1">
    <location>
        <begin position="10"/>
        <end position="143"/>
    </location>
</feature>
<accession>A0ABQ0AGY2</accession>
<protein>
    <submittedName>
        <fullName evidence="2">MarR family winged helix-turn-helix transcriptional regulator</fullName>
    </submittedName>
</protein>